<dbReference type="PANTHER" id="PTHR45138">
    <property type="entry name" value="REGULATORY COMPONENTS OF SENSORY TRANSDUCTION SYSTEM"/>
    <property type="match status" value="1"/>
</dbReference>
<proteinExistence type="predicted"/>
<sequence>MLQMNNRNRDGKNNNHFAQAAAPVEQLHPEIWFMHEDINDADRPYMMPLLQDSFEQWFREASEETEAMQGGSFLFDWELRLIDSAGAIKGQEELWHDELQLLAAQVAESGSAASVSFGEPLMHAAAVPVRKRSDGEPFSIFIHIAPSSAAKAEQQAKLSALHFRSCFYRAFEYIYVRDLLLQQKRTEKDANRRDALFLAAKRLYDQFDVTSVLSEMLSSLGQLYPSSEVNLYLSQDHLNGDARVKPLIFKNTAHDIVAKAFMEGKPMTQKERDGTIRLAVPMNGKQAAYGVLCISIDAERWDIANMPAFVLLADTAGSAFENAKLYEQSNLLINELRVINELAKRLNQSLQLKDIFKFATNELLNIFEADYCSILQLDKDRNQFNVMSSNIPTLAREQFVPDYGFSGIINRTKEPLILSDYWQTRVVTSKMMDHTGSRSLIAAPIMVEDEVVGVIMVTHKNPHYFSYDNYKLLQIMSTHVALAITNASLHAEVRRMVITDNLTGLHARHYLNEQIQSRQRKDPLGSLVLVDVDHFKRINDTFGHQVGDRILIQVSEIIRTTIRQGDIAARWGGEELAVYLPGIRSEQAFRIAERIRLLVEAETDPKVTVSCGVSEWTFENDKISVESLFYRADMALYDAKNNGRNCIRLGVG</sequence>
<dbReference type="Gene3D" id="3.30.70.270">
    <property type="match status" value="1"/>
</dbReference>
<protein>
    <submittedName>
        <fullName evidence="2">Diguanylate cyclase (GGDEF) domain-containing protein</fullName>
    </submittedName>
</protein>
<dbReference type="EMBL" id="FONN01000001">
    <property type="protein sequence ID" value="SFE13745.1"/>
    <property type="molecule type" value="Genomic_DNA"/>
</dbReference>
<dbReference type="GO" id="GO:0005886">
    <property type="term" value="C:plasma membrane"/>
    <property type="evidence" value="ECO:0007669"/>
    <property type="project" value="TreeGrafter"/>
</dbReference>
<dbReference type="InterPro" id="IPR003018">
    <property type="entry name" value="GAF"/>
</dbReference>
<name>A0A1I1Y211_9BACL</name>
<evidence type="ECO:0000313" key="2">
    <source>
        <dbReference type="EMBL" id="SFE13745.1"/>
    </source>
</evidence>
<dbReference type="GO" id="GO:1902201">
    <property type="term" value="P:negative regulation of bacterial-type flagellum-dependent cell motility"/>
    <property type="evidence" value="ECO:0007669"/>
    <property type="project" value="TreeGrafter"/>
</dbReference>
<dbReference type="SUPFAM" id="SSF55781">
    <property type="entry name" value="GAF domain-like"/>
    <property type="match status" value="2"/>
</dbReference>
<dbReference type="PANTHER" id="PTHR45138:SF9">
    <property type="entry name" value="DIGUANYLATE CYCLASE DGCM-RELATED"/>
    <property type="match status" value="1"/>
</dbReference>
<dbReference type="InterPro" id="IPR050469">
    <property type="entry name" value="Diguanylate_Cyclase"/>
</dbReference>
<dbReference type="AlphaFoldDB" id="A0A1I1Y211"/>
<dbReference type="GO" id="GO:0052621">
    <property type="term" value="F:diguanylate cyclase activity"/>
    <property type="evidence" value="ECO:0007669"/>
    <property type="project" value="TreeGrafter"/>
</dbReference>
<organism evidence="2 3">
    <name type="scientific">Paenibacillus algorifonticola</name>
    <dbReference type="NCBI Taxonomy" id="684063"/>
    <lineage>
        <taxon>Bacteria</taxon>
        <taxon>Bacillati</taxon>
        <taxon>Bacillota</taxon>
        <taxon>Bacilli</taxon>
        <taxon>Bacillales</taxon>
        <taxon>Paenibacillaceae</taxon>
        <taxon>Paenibacillus</taxon>
    </lineage>
</organism>
<dbReference type="GO" id="GO:0043709">
    <property type="term" value="P:cell adhesion involved in single-species biofilm formation"/>
    <property type="evidence" value="ECO:0007669"/>
    <property type="project" value="TreeGrafter"/>
</dbReference>
<reference evidence="3" key="1">
    <citation type="submission" date="2016-10" db="EMBL/GenBank/DDBJ databases">
        <authorList>
            <person name="Varghese N."/>
            <person name="Submissions S."/>
        </authorList>
    </citation>
    <scope>NUCLEOTIDE SEQUENCE [LARGE SCALE GENOMIC DNA]</scope>
    <source>
        <strain evidence="3">CGMCC 1.10223</strain>
    </source>
</reference>
<dbReference type="NCBIfam" id="TIGR00254">
    <property type="entry name" value="GGDEF"/>
    <property type="match status" value="1"/>
</dbReference>
<dbReference type="Proteomes" id="UP000183410">
    <property type="component" value="Unassembled WGS sequence"/>
</dbReference>
<dbReference type="Pfam" id="PF13185">
    <property type="entry name" value="GAF_2"/>
    <property type="match status" value="1"/>
</dbReference>
<accession>A0A1I1Y211</accession>
<dbReference type="PROSITE" id="PS50887">
    <property type="entry name" value="GGDEF"/>
    <property type="match status" value="1"/>
</dbReference>
<dbReference type="FunFam" id="3.30.70.270:FF:000001">
    <property type="entry name" value="Diguanylate cyclase domain protein"/>
    <property type="match status" value="1"/>
</dbReference>
<evidence type="ECO:0000259" key="1">
    <source>
        <dbReference type="PROSITE" id="PS50887"/>
    </source>
</evidence>
<dbReference type="InterPro" id="IPR029016">
    <property type="entry name" value="GAF-like_dom_sf"/>
</dbReference>
<dbReference type="InterPro" id="IPR029787">
    <property type="entry name" value="Nucleotide_cyclase"/>
</dbReference>
<dbReference type="SUPFAM" id="SSF55073">
    <property type="entry name" value="Nucleotide cyclase"/>
    <property type="match status" value="1"/>
</dbReference>
<dbReference type="Pfam" id="PF00990">
    <property type="entry name" value="GGDEF"/>
    <property type="match status" value="1"/>
</dbReference>
<dbReference type="SMART" id="SM00065">
    <property type="entry name" value="GAF"/>
    <property type="match status" value="1"/>
</dbReference>
<evidence type="ECO:0000313" key="3">
    <source>
        <dbReference type="Proteomes" id="UP000183410"/>
    </source>
</evidence>
<dbReference type="SMART" id="SM00267">
    <property type="entry name" value="GGDEF"/>
    <property type="match status" value="1"/>
</dbReference>
<feature type="domain" description="GGDEF" evidence="1">
    <location>
        <begin position="523"/>
        <end position="652"/>
    </location>
</feature>
<dbReference type="CDD" id="cd01949">
    <property type="entry name" value="GGDEF"/>
    <property type="match status" value="1"/>
</dbReference>
<keyword evidence="3" id="KW-1185">Reference proteome</keyword>
<dbReference type="Gene3D" id="3.30.450.40">
    <property type="match status" value="2"/>
</dbReference>
<dbReference type="InterPro" id="IPR043128">
    <property type="entry name" value="Rev_trsase/Diguanyl_cyclase"/>
</dbReference>
<dbReference type="InterPro" id="IPR000160">
    <property type="entry name" value="GGDEF_dom"/>
</dbReference>
<gene>
    <name evidence="2" type="ORF">SAMN04487969_101254</name>
</gene>